<dbReference type="OMA" id="ETKNEYD"/>
<dbReference type="OrthoDB" id="295355at2759"/>
<dbReference type="KEGG" id="sre:PTSG_09787"/>
<dbReference type="eggNOG" id="ENOG502S16M">
    <property type="taxonomic scope" value="Eukaryota"/>
</dbReference>
<keyword evidence="3" id="KW-1185">Reference proteome</keyword>
<accession>F2UP22</accession>
<evidence type="ECO:0000256" key="1">
    <source>
        <dbReference type="SAM" id="Coils"/>
    </source>
</evidence>
<evidence type="ECO:0000313" key="3">
    <source>
        <dbReference type="Proteomes" id="UP000007799"/>
    </source>
</evidence>
<dbReference type="GeneID" id="16069688"/>
<keyword evidence="1" id="KW-0175">Coiled coil</keyword>
<dbReference type="AlphaFoldDB" id="F2UP22"/>
<gene>
    <name evidence="2" type="ORF">PTSG_09787</name>
</gene>
<protein>
    <submittedName>
        <fullName evidence="2">Sjogren syndrome nuclear autoantigen 1</fullName>
    </submittedName>
</protein>
<name>F2UP22_SALR5</name>
<reference evidence="2" key="1">
    <citation type="submission" date="2009-08" db="EMBL/GenBank/DDBJ databases">
        <title>Annotation of Salpingoeca rosetta.</title>
        <authorList>
            <consortium name="The Broad Institute Genome Sequencing Platform"/>
            <person name="Russ C."/>
            <person name="Cuomo C."/>
            <person name="Burger G."/>
            <person name="Gray M.W."/>
            <person name="Holland P.W.H."/>
            <person name="King N."/>
            <person name="Lang F.B.F."/>
            <person name="Roger A.J."/>
            <person name="Ruiz-Trillo I."/>
            <person name="Young S.K."/>
            <person name="Zeng Q."/>
            <person name="Gargeya S."/>
            <person name="Alvarado L."/>
            <person name="Berlin A."/>
            <person name="Chapman S.B."/>
            <person name="Chen Z."/>
            <person name="Freedman E."/>
            <person name="Gellesch M."/>
            <person name="Goldberg J."/>
            <person name="Griggs A."/>
            <person name="Gujja S."/>
            <person name="Heilman E."/>
            <person name="Heiman D."/>
            <person name="Howarth C."/>
            <person name="Mehta T."/>
            <person name="Neiman D."/>
            <person name="Pearson M."/>
            <person name="Roberts A."/>
            <person name="Saif S."/>
            <person name="Shea T."/>
            <person name="Shenoy N."/>
            <person name="Sisk P."/>
            <person name="Stolte C."/>
            <person name="Sykes S."/>
            <person name="White J."/>
            <person name="Yandava C."/>
            <person name="Haas B."/>
            <person name="Nusbaum C."/>
            <person name="Birren B."/>
        </authorList>
    </citation>
    <scope>NUCLEOTIDE SEQUENCE [LARGE SCALE GENOMIC DNA]</scope>
    <source>
        <strain evidence="2">ATCC 50818</strain>
    </source>
</reference>
<dbReference type="FunCoup" id="F2UP22">
    <property type="interactions" value="153"/>
</dbReference>
<proteinExistence type="predicted"/>
<sequence length="106" mass="12361">MAQQGATLQSYNNELVKCLEDLKKKREEVHTQILAEEEEKLKIQNDLHILTERLARVTESLNKKISIRNEYDRTISETESAYMKILDSSQSLLQVLKRDSVALEER</sequence>
<dbReference type="InterPro" id="IPR033362">
    <property type="entry name" value="SSNA1_fam"/>
</dbReference>
<organism evidence="3">
    <name type="scientific">Salpingoeca rosetta (strain ATCC 50818 / BSB-021)</name>
    <dbReference type="NCBI Taxonomy" id="946362"/>
    <lineage>
        <taxon>Eukaryota</taxon>
        <taxon>Choanoflagellata</taxon>
        <taxon>Craspedida</taxon>
        <taxon>Salpingoecidae</taxon>
        <taxon>Salpingoeca</taxon>
    </lineage>
</organism>
<dbReference type="PANTHER" id="PTHR28661">
    <property type="entry name" value="SJOEGREN SYNDROME NUCLEAR AUTOANTIGEN 1"/>
    <property type="match status" value="1"/>
</dbReference>
<feature type="coiled-coil region" evidence="1">
    <location>
        <begin position="8"/>
        <end position="39"/>
    </location>
</feature>
<dbReference type="RefSeq" id="XP_004989146.1">
    <property type="nucleotide sequence ID" value="XM_004989089.1"/>
</dbReference>
<evidence type="ECO:0000313" key="2">
    <source>
        <dbReference type="EMBL" id="EGD79377.1"/>
    </source>
</evidence>
<dbReference type="STRING" id="946362.F2UP22"/>
<dbReference type="PANTHER" id="PTHR28661:SF1">
    <property type="entry name" value="MICROTUBULE NUCLEATION FACTOR SSNA1"/>
    <property type="match status" value="1"/>
</dbReference>
<dbReference type="GO" id="GO:0005813">
    <property type="term" value="C:centrosome"/>
    <property type="evidence" value="ECO:0007669"/>
    <property type="project" value="TreeGrafter"/>
</dbReference>
<dbReference type="Proteomes" id="UP000007799">
    <property type="component" value="Unassembled WGS sequence"/>
</dbReference>
<dbReference type="InParanoid" id="F2UP22"/>
<dbReference type="EMBL" id="GL832985">
    <property type="protein sequence ID" value="EGD79377.1"/>
    <property type="molecule type" value="Genomic_DNA"/>
</dbReference>
<dbReference type="GO" id="GO:0036064">
    <property type="term" value="C:ciliary basal body"/>
    <property type="evidence" value="ECO:0007669"/>
    <property type="project" value="TreeGrafter"/>
</dbReference>